<gene>
    <name evidence="1" type="ORF">SAMN05421543_12346</name>
</gene>
<dbReference type="AlphaFoldDB" id="A0A1I7L253"/>
<keyword evidence="2" id="KW-1185">Reference proteome</keyword>
<dbReference type="STRING" id="392015.SAMN05421543_12346"/>
<organism evidence="1 2">
    <name type="scientific">Alicyclobacillus macrosporangiidus</name>
    <dbReference type="NCBI Taxonomy" id="392015"/>
    <lineage>
        <taxon>Bacteria</taxon>
        <taxon>Bacillati</taxon>
        <taxon>Bacillota</taxon>
        <taxon>Bacilli</taxon>
        <taxon>Bacillales</taxon>
        <taxon>Alicyclobacillaceae</taxon>
        <taxon>Alicyclobacillus</taxon>
    </lineage>
</organism>
<proteinExistence type="predicted"/>
<dbReference type="EMBL" id="FPBV01000023">
    <property type="protein sequence ID" value="SFV03823.1"/>
    <property type="molecule type" value="Genomic_DNA"/>
</dbReference>
<sequence length="55" mass="6129">MTDLLAQTQRRKADEVLPCAEAALGKVWRAAARLKSGQVSSDTIRRYVEAQKKRG</sequence>
<evidence type="ECO:0000313" key="2">
    <source>
        <dbReference type="Proteomes" id="UP000183508"/>
    </source>
</evidence>
<dbReference type="Proteomes" id="UP000183508">
    <property type="component" value="Unassembled WGS sequence"/>
</dbReference>
<name>A0A1I7L253_9BACL</name>
<reference evidence="2" key="1">
    <citation type="submission" date="2016-10" db="EMBL/GenBank/DDBJ databases">
        <authorList>
            <person name="Varghese N."/>
        </authorList>
    </citation>
    <scope>NUCLEOTIDE SEQUENCE [LARGE SCALE GENOMIC DNA]</scope>
    <source>
        <strain evidence="2">DSM 17980</strain>
    </source>
</reference>
<protein>
    <submittedName>
        <fullName evidence="1">Uncharacterized protein</fullName>
    </submittedName>
</protein>
<evidence type="ECO:0000313" key="1">
    <source>
        <dbReference type="EMBL" id="SFV03823.1"/>
    </source>
</evidence>
<accession>A0A1I7L253</accession>